<evidence type="ECO:0000313" key="2">
    <source>
        <dbReference type="Proteomes" id="UP001153709"/>
    </source>
</evidence>
<proteinExistence type="predicted"/>
<dbReference type="PANTHER" id="PTHR10773">
    <property type="entry name" value="DNA-DIRECTED RNA POLYMERASES I, II, AND III SUBUNIT RPABC2"/>
    <property type="match status" value="1"/>
</dbReference>
<dbReference type="EMBL" id="OU898285">
    <property type="protein sequence ID" value="CAG9828166.1"/>
    <property type="molecule type" value="Genomic_DNA"/>
</dbReference>
<gene>
    <name evidence="1" type="ORF">DIABBA_LOCUS2103</name>
</gene>
<dbReference type="Proteomes" id="UP001153709">
    <property type="component" value="Chromosome 10"/>
</dbReference>
<name>A0A9N9SRV7_DIABA</name>
<evidence type="ECO:0000313" key="1">
    <source>
        <dbReference type="EMBL" id="CAG9828166.1"/>
    </source>
</evidence>
<dbReference type="AlphaFoldDB" id="A0A9N9SRV7"/>
<accession>A0A9N9SRV7</accession>
<dbReference type="OrthoDB" id="6763776at2759"/>
<organism evidence="1 2">
    <name type="scientific">Diabrotica balteata</name>
    <name type="common">Banded cucumber beetle</name>
    <dbReference type="NCBI Taxonomy" id="107213"/>
    <lineage>
        <taxon>Eukaryota</taxon>
        <taxon>Metazoa</taxon>
        <taxon>Ecdysozoa</taxon>
        <taxon>Arthropoda</taxon>
        <taxon>Hexapoda</taxon>
        <taxon>Insecta</taxon>
        <taxon>Pterygota</taxon>
        <taxon>Neoptera</taxon>
        <taxon>Endopterygota</taxon>
        <taxon>Coleoptera</taxon>
        <taxon>Polyphaga</taxon>
        <taxon>Cucujiformia</taxon>
        <taxon>Chrysomeloidea</taxon>
        <taxon>Chrysomelidae</taxon>
        <taxon>Galerucinae</taxon>
        <taxon>Diabroticina</taxon>
        <taxon>Diabroticites</taxon>
        <taxon>Diabrotica</taxon>
    </lineage>
</organism>
<protein>
    <submittedName>
        <fullName evidence="1">Uncharacterized protein</fullName>
    </submittedName>
</protein>
<reference evidence="1" key="1">
    <citation type="submission" date="2022-01" db="EMBL/GenBank/DDBJ databases">
        <authorList>
            <person name="King R."/>
        </authorList>
    </citation>
    <scope>NUCLEOTIDE SEQUENCE</scope>
</reference>
<sequence>MMTKGIFVGYDKRQNSKSHNATAEIQRQQVKDHINSFPRIESHYCKRDSTKNYLNADLNISIMYRLYQDFCTSNSLSPLSKFVYQSIFHDFEPTLAFYRPKKDQCSVCNAFNQTKEKDPLREEYEKHKKAEKQ</sequence>
<keyword evidence="2" id="KW-1185">Reference proteome</keyword>
<dbReference type="PANTHER" id="PTHR10773:SF19">
    <property type="match status" value="1"/>
</dbReference>